<dbReference type="Gene3D" id="1.10.1060.10">
    <property type="entry name" value="Alpha-helical ferredoxin"/>
    <property type="match status" value="1"/>
</dbReference>
<dbReference type="InterPro" id="IPR017900">
    <property type="entry name" value="4Fe4S_Fe_S_CS"/>
</dbReference>
<keyword evidence="4" id="KW-0249">Electron transport</keyword>
<dbReference type="InterPro" id="IPR017896">
    <property type="entry name" value="4Fe4S_Fe-S-bd"/>
</dbReference>
<keyword evidence="7" id="KW-0472">Membrane</keyword>
<dbReference type="PROSITE" id="PS00198">
    <property type="entry name" value="4FE4S_FER_1"/>
    <property type="match status" value="1"/>
</dbReference>
<accession>A0A0H4I418</accession>
<dbReference type="PANTHER" id="PTHR30176">
    <property type="entry name" value="FERREDOXIN-TYPE PROTEIN NAPH"/>
    <property type="match status" value="1"/>
</dbReference>
<evidence type="ECO:0000313" key="10">
    <source>
        <dbReference type="Proteomes" id="UP000036406"/>
    </source>
</evidence>
<dbReference type="NCBIfam" id="TIGR02745">
    <property type="entry name" value="ccoG_rdxA_fixG"/>
    <property type="match status" value="1"/>
</dbReference>
<dbReference type="GO" id="GO:0051539">
    <property type="term" value="F:4 iron, 4 sulfur cluster binding"/>
    <property type="evidence" value="ECO:0007669"/>
    <property type="project" value="UniProtKB-KW"/>
</dbReference>
<evidence type="ECO:0000256" key="5">
    <source>
        <dbReference type="ARBA" id="ARBA00023004"/>
    </source>
</evidence>
<dbReference type="Proteomes" id="UP000036406">
    <property type="component" value="Chromosome"/>
</dbReference>
<dbReference type="Pfam" id="PF13746">
    <property type="entry name" value="Fer4_18"/>
    <property type="match status" value="1"/>
</dbReference>
<feature type="transmembrane region" description="Helical" evidence="7">
    <location>
        <begin position="82"/>
        <end position="103"/>
    </location>
</feature>
<keyword evidence="2" id="KW-0004">4Fe-4S</keyword>
<reference evidence="9 10" key="1">
    <citation type="submission" date="2015-05" db="EMBL/GenBank/DDBJ databases">
        <title>Complete genome of Marinobacter psychrophilus strain 20041T isolated from sea-ice of the Canadian Basin.</title>
        <authorList>
            <person name="Song L."/>
            <person name="Ren L."/>
            <person name="Yu Y."/>
            <person name="Wang X."/>
        </authorList>
    </citation>
    <scope>NUCLEOTIDE SEQUENCE [LARGE SCALE GENOMIC DNA]</scope>
    <source>
        <strain evidence="9 10">20041</strain>
    </source>
</reference>
<dbReference type="PATRIC" id="fig|330734.3.peg.1864"/>
<dbReference type="Gene3D" id="2.60.40.10">
    <property type="entry name" value="Immunoglobulins"/>
    <property type="match status" value="1"/>
</dbReference>
<sequence length="468" mass="52705">MSKPIQVHNIETLEVKSHISDKVYTRSFKGVFRRLRIGGGALLFLLYFGTVWLTWNQRQAVLWDLSAKKFHIFSSTFWPQDLVLLSPILIVCAFGLFFLTVWAGRVWCGYTCPQSAWMWAFMWVEKISEGDRNQRKKLDRAPTSLQKVYKKSKKHGLWLLISVVTAVTFVGYFAPIRELVPSLLTFQAGELATFWVFFFTLATYLNAGWLREKVCLHMCPYGRFQSSMLDKDSLVISYDVARGEARGARSSGLDYKAEGLGDCVDCQMCVQVCPTGIDIRDGLQMECIGCAACVDACDSVMEKMGYETGLIRYTSERELSGEPLKIVRPRLVGYGAVLIAMIITLTWAIASRPLVSLDVAKDRGLYRLNTQGEIENSYTLKVINKSHQNRRYNVSVKGFEGLNLIGPAYVNLNPGEQLTFPLSVSVAPGALKVDVTEIAFYLTQLGQNDSSLMSTSRFTGPLDNHRKY</sequence>
<dbReference type="PROSITE" id="PS51379">
    <property type="entry name" value="4FE4S_FER_2"/>
    <property type="match status" value="1"/>
</dbReference>
<keyword evidence="10" id="KW-1185">Reference proteome</keyword>
<organism evidence="9 10">
    <name type="scientific">Marinobacter psychrophilus</name>
    <dbReference type="NCBI Taxonomy" id="330734"/>
    <lineage>
        <taxon>Bacteria</taxon>
        <taxon>Pseudomonadati</taxon>
        <taxon>Pseudomonadota</taxon>
        <taxon>Gammaproteobacteria</taxon>
        <taxon>Pseudomonadales</taxon>
        <taxon>Marinobacteraceae</taxon>
        <taxon>Marinobacter</taxon>
    </lineage>
</organism>
<name>A0A0H4I418_9GAMM</name>
<evidence type="ECO:0000259" key="8">
    <source>
        <dbReference type="PROSITE" id="PS51379"/>
    </source>
</evidence>
<dbReference type="Pfam" id="PF11614">
    <property type="entry name" value="FixG_C"/>
    <property type="match status" value="1"/>
</dbReference>
<feature type="transmembrane region" description="Helical" evidence="7">
    <location>
        <begin position="35"/>
        <end position="55"/>
    </location>
</feature>
<dbReference type="InterPro" id="IPR051684">
    <property type="entry name" value="Electron_Trans/Redox"/>
</dbReference>
<keyword evidence="6" id="KW-0411">Iron-sulfur</keyword>
<feature type="transmembrane region" description="Helical" evidence="7">
    <location>
        <begin position="194"/>
        <end position="210"/>
    </location>
</feature>
<feature type="transmembrane region" description="Helical" evidence="7">
    <location>
        <begin position="156"/>
        <end position="174"/>
    </location>
</feature>
<dbReference type="RefSeq" id="WP_048385448.1">
    <property type="nucleotide sequence ID" value="NZ_CP011494.1"/>
</dbReference>
<gene>
    <name evidence="9" type="ORF">ABA45_08885</name>
</gene>
<dbReference type="EMBL" id="CP011494">
    <property type="protein sequence ID" value="AKO52518.1"/>
    <property type="molecule type" value="Genomic_DNA"/>
</dbReference>
<dbReference type="AlphaFoldDB" id="A0A0H4I418"/>
<keyword evidence="7" id="KW-0812">Transmembrane</keyword>
<evidence type="ECO:0000256" key="7">
    <source>
        <dbReference type="SAM" id="Phobius"/>
    </source>
</evidence>
<dbReference type="InterPro" id="IPR032879">
    <property type="entry name" value="FixG_C"/>
</dbReference>
<evidence type="ECO:0000256" key="2">
    <source>
        <dbReference type="ARBA" id="ARBA00022485"/>
    </source>
</evidence>
<feature type="domain" description="4Fe-4S ferredoxin-type" evidence="8">
    <location>
        <begin position="253"/>
        <end position="282"/>
    </location>
</feature>
<evidence type="ECO:0000256" key="1">
    <source>
        <dbReference type="ARBA" id="ARBA00022448"/>
    </source>
</evidence>
<evidence type="ECO:0000256" key="4">
    <source>
        <dbReference type="ARBA" id="ARBA00022982"/>
    </source>
</evidence>
<keyword evidence="1" id="KW-0813">Transport</keyword>
<dbReference type="KEGG" id="mpq:ABA45_08885"/>
<dbReference type="InterPro" id="IPR014116">
    <property type="entry name" value="Cyt_c_oxidase_cbb3_FixG"/>
</dbReference>
<evidence type="ECO:0000256" key="6">
    <source>
        <dbReference type="ARBA" id="ARBA00023014"/>
    </source>
</evidence>
<keyword evidence="7" id="KW-1133">Transmembrane helix</keyword>
<dbReference type="InterPro" id="IPR009051">
    <property type="entry name" value="Helical_ferredxn"/>
</dbReference>
<feature type="transmembrane region" description="Helical" evidence="7">
    <location>
        <begin position="331"/>
        <end position="350"/>
    </location>
</feature>
<dbReference type="STRING" id="330734.ABA45_08885"/>
<keyword evidence="5" id="KW-0408">Iron</keyword>
<proteinExistence type="predicted"/>
<evidence type="ECO:0000256" key="3">
    <source>
        <dbReference type="ARBA" id="ARBA00022723"/>
    </source>
</evidence>
<dbReference type="GO" id="GO:0005886">
    <property type="term" value="C:plasma membrane"/>
    <property type="evidence" value="ECO:0007669"/>
    <property type="project" value="TreeGrafter"/>
</dbReference>
<dbReference type="SUPFAM" id="SSF54862">
    <property type="entry name" value="4Fe-4S ferredoxins"/>
    <property type="match status" value="1"/>
</dbReference>
<evidence type="ECO:0000313" key="9">
    <source>
        <dbReference type="EMBL" id="AKO52518.1"/>
    </source>
</evidence>
<dbReference type="GO" id="GO:0046872">
    <property type="term" value="F:metal ion binding"/>
    <property type="evidence" value="ECO:0007669"/>
    <property type="project" value="UniProtKB-KW"/>
</dbReference>
<dbReference type="InterPro" id="IPR013783">
    <property type="entry name" value="Ig-like_fold"/>
</dbReference>
<keyword evidence="3" id="KW-0479">Metal-binding</keyword>
<protein>
    <submittedName>
        <fullName evidence="9">(Fe-S)-binding protein</fullName>
    </submittedName>
</protein>
<dbReference type="PANTHER" id="PTHR30176:SF3">
    <property type="entry name" value="FERREDOXIN-TYPE PROTEIN NAPH"/>
    <property type="match status" value="1"/>
</dbReference>